<dbReference type="Proteomes" id="UP000327013">
    <property type="component" value="Chromosome 6"/>
</dbReference>
<evidence type="ECO:0000256" key="8">
    <source>
        <dbReference type="SAM" id="MobiDB-lite"/>
    </source>
</evidence>
<dbReference type="AlphaFoldDB" id="A0A5N6REY9"/>
<evidence type="ECO:0000313" key="10">
    <source>
        <dbReference type="Proteomes" id="UP000327013"/>
    </source>
</evidence>
<dbReference type="EMBL" id="CM017326">
    <property type="protein sequence ID" value="KAE8076370.1"/>
    <property type="molecule type" value="Genomic_DNA"/>
</dbReference>
<feature type="region of interest" description="Disordered" evidence="8">
    <location>
        <begin position="386"/>
        <end position="462"/>
    </location>
</feature>
<dbReference type="InterPro" id="IPR009768">
    <property type="entry name" value="MAP70"/>
</dbReference>
<dbReference type="PANTHER" id="PTHR31246:SF17">
    <property type="entry name" value="MICROTUBULE-ASSOCIATED PROTEIN 70-2"/>
    <property type="match status" value="1"/>
</dbReference>
<sequence length="625" mass="69429">MAELSEERGAVAPETSNGGAEPTATPTPPAPLTVSGSFKEGKSSSRRRASVRPSMDADEFINLLHGSDPVKVELNRLENDVRDKERELGEAQAEIKALRFSERLREKAVEELTEELSKVEEKLKLTESLLESKNLEIKKINDEKKASMAAQFAAEATLRRVHAAQKDDDMPPIEAILAPLEAELKLAKQEIAKLQDDNKALDRLTKSKEAALLEAERTVQVALAKASMVDDLQNKNQELMKQIEICQEENKILDKMHRQKVAEVEKLTQTVRELEEAVLAGGAAANAVRDYQRKVQEMNEERKTLDRELARAKVTANRVAVVVANEWKDANDKVMPVKQWLEERRFLQGEMQQLRDKFAIAERAAKTESQLKEKYLLRLKVLEESVRGSSNSSNPRSTPEGRSISNGPSRRQSLGGADNISKLTSNGFFSKRTPTSQFRSSLSSSAVLKHAKGTSKSFDGGTRSLDRGKILLNGTSPSYTFNQSCEGTKDGEANNWKGGSDDKPNEFQAVDTEDSVPGVLYDLLQKEVVALRKAGHEKDQSLKDKDDAIEMLAKKVETLTKAMEVEAKKMRREVAAMEKEVAAMRVEKEHENRAKRFGNTKGPVNSAQLLPSRSVARGGLTRSTQ</sequence>
<evidence type="ECO:0008006" key="11">
    <source>
        <dbReference type="Google" id="ProtNLM"/>
    </source>
</evidence>
<organism evidence="9 10">
    <name type="scientific">Carpinus fangiana</name>
    <dbReference type="NCBI Taxonomy" id="176857"/>
    <lineage>
        <taxon>Eukaryota</taxon>
        <taxon>Viridiplantae</taxon>
        <taxon>Streptophyta</taxon>
        <taxon>Embryophyta</taxon>
        <taxon>Tracheophyta</taxon>
        <taxon>Spermatophyta</taxon>
        <taxon>Magnoliopsida</taxon>
        <taxon>eudicotyledons</taxon>
        <taxon>Gunneridae</taxon>
        <taxon>Pentapetalae</taxon>
        <taxon>rosids</taxon>
        <taxon>fabids</taxon>
        <taxon>Fagales</taxon>
        <taxon>Betulaceae</taxon>
        <taxon>Carpinus</taxon>
    </lineage>
</organism>
<feature type="coiled-coil region" evidence="7">
    <location>
        <begin position="177"/>
        <end position="204"/>
    </location>
</feature>
<dbReference type="PANTHER" id="PTHR31246">
    <property type="entry name" value="MICROTUBULE-ASSOCIATED PROTEIN 70-2"/>
    <property type="match status" value="1"/>
</dbReference>
<evidence type="ECO:0000256" key="6">
    <source>
        <dbReference type="ARBA" id="ARBA00023212"/>
    </source>
</evidence>
<dbReference type="GO" id="GO:0005874">
    <property type="term" value="C:microtubule"/>
    <property type="evidence" value="ECO:0007669"/>
    <property type="project" value="UniProtKB-KW"/>
</dbReference>
<keyword evidence="5 7" id="KW-0175">Coiled coil</keyword>
<keyword evidence="4" id="KW-0493">Microtubule</keyword>
<comment type="subcellular location">
    <subcellularLocation>
        <location evidence="1">Cytoplasm</location>
        <location evidence="1">Cytoskeleton</location>
    </subcellularLocation>
</comment>
<feature type="coiled-coil region" evidence="7">
    <location>
        <begin position="74"/>
        <end position="143"/>
    </location>
</feature>
<feature type="compositionally biased region" description="Polar residues" evidence="8">
    <location>
        <begin position="387"/>
        <end position="397"/>
    </location>
</feature>
<protein>
    <recommendedName>
        <fullName evidence="11">Microtubule-associated protein 70-2</fullName>
    </recommendedName>
</protein>
<feature type="compositionally biased region" description="Polar residues" evidence="8">
    <location>
        <begin position="602"/>
        <end position="611"/>
    </location>
</feature>
<feature type="compositionally biased region" description="Polar residues" evidence="8">
    <location>
        <begin position="421"/>
        <end position="446"/>
    </location>
</feature>
<dbReference type="OrthoDB" id="2014495at2759"/>
<evidence type="ECO:0000256" key="3">
    <source>
        <dbReference type="ARBA" id="ARBA00022490"/>
    </source>
</evidence>
<proteinExistence type="inferred from homology"/>
<evidence type="ECO:0000256" key="4">
    <source>
        <dbReference type="ARBA" id="ARBA00022701"/>
    </source>
</evidence>
<feature type="region of interest" description="Disordered" evidence="8">
    <location>
        <begin position="589"/>
        <end position="625"/>
    </location>
</feature>
<gene>
    <name evidence="9" type="ORF">FH972_015026</name>
</gene>
<keyword evidence="10" id="KW-1185">Reference proteome</keyword>
<feature type="region of interest" description="Disordered" evidence="8">
    <location>
        <begin position="1"/>
        <end position="56"/>
    </location>
</feature>
<keyword evidence="3" id="KW-0963">Cytoplasm</keyword>
<dbReference type="GO" id="GO:0007010">
    <property type="term" value="P:cytoskeleton organization"/>
    <property type="evidence" value="ECO:0007669"/>
    <property type="project" value="InterPro"/>
</dbReference>
<feature type="coiled-coil region" evidence="7">
    <location>
        <begin position="229"/>
        <end position="364"/>
    </location>
</feature>
<name>A0A5N6REY9_9ROSI</name>
<dbReference type="Pfam" id="PF07058">
    <property type="entry name" value="MAP70"/>
    <property type="match status" value="1"/>
</dbReference>
<evidence type="ECO:0000256" key="5">
    <source>
        <dbReference type="ARBA" id="ARBA00023054"/>
    </source>
</evidence>
<accession>A0A5N6REY9</accession>
<evidence type="ECO:0000256" key="1">
    <source>
        <dbReference type="ARBA" id="ARBA00004245"/>
    </source>
</evidence>
<comment type="similarity">
    <text evidence="2">Belongs to the MAP70 family.</text>
</comment>
<reference evidence="9 10" key="1">
    <citation type="submission" date="2019-06" db="EMBL/GenBank/DDBJ databases">
        <title>A chromosomal-level reference genome of Carpinus fangiana (Coryloideae, Betulaceae).</title>
        <authorList>
            <person name="Yang X."/>
            <person name="Wang Z."/>
            <person name="Zhang L."/>
            <person name="Hao G."/>
            <person name="Liu J."/>
            <person name="Yang Y."/>
        </authorList>
    </citation>
    <scope>NUCLEOTIDE SEQUENCE [LARGE SCALE GENOMIC DNA]</scope>
    <source>
        <strain evidence="9">Cfa_2016G</strain>
        <tissue evidence="9">Leaf</tissue>
    </source>
</reference>
<evidence type="ECO:0000313" key="9">
    <source>
        <dbReference type="EMBL" id="KAE8076370.1"/>
    </source>
</evidence>
<evidence type="ECO:0000256" key="2">
    <source>
        <dbReference type="ARBA" id="ARBA00008825"/>
    </source>
</evidence>
<feature type="compositionally biased region" description="Polar residues" evidence="8">
    <location>
        <begin position="403"/>
        <end position="412"/>
    </location>
</feature>
<evidence type="ECO:0000256" key="7">
    <source>
        <dbReference type="SAM" id="Coils"/>
    </source>
</evidence>
<dbReference type="GO" id="GO:0008017">
    <property type="term" value="F:microtubule binding"/>
    <property type="evidence" value="ECO:0007669"/>
    <property type="project" value="InterPro"/>
</dbReference>
<keyword evidence="6" id="KW-0206">Cytoskeleton</keyword>